<protein>
    <submittedName>
        <fullName evidence="2">N-acetyltransferase</fullName>
    </submittedName>
</protein>
<evidence type="ECO:0000259" key="1">
    <source>
        <dbReference type="PROSITE" id="PS51186"/>
    </source>
</evidence>
<dbReference type="InterPro" id="IPR016181">
    <property type="entry name" value="Acyl_CoA_acyltransferase"/>
</dbReference>
<dbReference type="Gene3D" id="3.40.630.30">
    <property type="match status" value="1"/>
</dbReference>
<dbReference type="PROSITE" id="PS51186">
    <property type="entry name" value="GNAT"/>
    <property type="match status" value="1"/>
</dbReference>
<accession>A0A7I8D1D4</accession>
<dbReference type="PANTHER" id="PTHR43415">
    <property type="entry name" value="SPERMIDINE N(1)-ACETYLTRANSFERASE"/>
    <property type="match status" value="1"/>
</dbReference>
<evidence type="ECO:0000313" key="2">
    <source>
        <dbReference type="EMBL" id="BCI59502.1"/>
    </source>
</evidence>
<gene>
    <name evidence="2" type="ORF">C12CBH8_01410</name>
</gene>
<dbReference type="PANTHER" id="PTHR43415:SF3">
    <property type="entry name" value="GNAT-FAMILY ACETYLTRANSFERASE"/>
    <property type="match status" value="1"/>
</dbReference>
<feature type="domain" description="N-acetyltransferase" evidence="1">
    <location>
        <begin position="9"/>
        <end position="174"/>
    </location>
</feature>
<sequence length="180" mass="20675">MPYLVGQRVMLREYRMEDVELIQGWVNDLETTRFLDGAVFLYPRSIQQTRSFVEENARSGGPSFIIAHRDSEEYIGQLELTQVDYRHGVASLGIVIGGKGCRGKGYGTEAIGLSLQFAFHQMNLNRVELWVREDNEAALKCYRSCGFVEEGRRRKCYAADGSRKDLILMGILRDEWERKV</sequence>
<dbReference type="GO" id="GO:0016747">
    <property type="term" value="F:acyltransferase activity, transferring groups other than amino-acyl groups"/>
    <property type="evidence" value="ECO:0007669"/>
    <property type="project" value="InterPro"/>
</dbReference>
<organism evidence="2 3">
    <name type="scientific">Solibaculum mannosilyticum</name>
    <dbReference type="NCBI Taxonomy" id="2780922"/>
    <lineage>
        <taxon>Bacteria</taxon>
        <taxon>Bacillati</taxon>
        <taxon>Bacillota</taxon>
        <taxon>Clostridia</taxon>
        <taxon>Eubacteriales</taxon>
        <taxon>Oscillospiraceae</taxon>
        <taxon>Solibaculum</taxon>
    </lineage>
</organism>
<dbReference type="Proteomes" id="UP000593890">
    <property type="component" value="Chromosome"/>
</dbReference>
<dbReference type="RefSeq" id="WP_090263989.1">
    <property type="nucleotide sequence ID" value="NZ_AP023321.1"/>
</dbReference>
<name>A0A7I8D1D4_9FIRM</name>
<proteinExistence type="predicted"/>
<dbReference type="AlphaFoldDB" id="A0A7I8D1D4"/>
<dbReference type="Pfam" id="PF13302">
    <property type="entry name" value="Acetyltransf_3"/>
    <property type="match status" value="1"/>
</dbReference>
<reference evidence="3" key="1">
    <citation type="submission" date="2020-07" db="EMBL/GenBank/DDBJ databases">
        <title>Complete genome sequencing of Clostridia bacterium strain 12CBH8.</title>
        <authorList>
            <person name="Sakamoto M."/>
            <person name="Murakami T."/>
            <person name="Mori H."/>
        </authorList>
    </citation>
    <scope>NUCLEOTIDE SEQUENCE [LARGE SCALE GENOMIC DNA]</scope>
    <source>
        <strain evidence="3">12CBH8</strain>
    </source>
</reference>
<dbReference type="InterPro" id="IPR000182">
    <property type="entry name" value="GNAT_dom"/>
</dbReference>
<dbReference type="KEGG" id="sman:C12CBH8_01410"/>
<dbReference type="SUPFAM" id="SSF55729">
    <property type="entry name" value="Acyl-CoA N-acyltransferases (Nat)"/>
    <property type="match status" value="1"/>
</dbReference>
<evidence type="ECO:0000313" key="3">
    <source>
        <dbReference type="Proteomes" id="UP000593890"/>
    </source>
</evidence>
<dbReference type="EMBL" id="AP023321">
    <property type="protein sequence ID" value="BCI59502.1"/>
    <property type="molecule type" value="Genomic_DNA"/>
</dbReference>
<keyword evidence="3" id="KW-1185">Reference proteome</keyword>
<keyword evidence="2" id="KW-0808">Transferase</keyword>